<proteinExistence type="predicted"/>
<dbReference type="EMBL" id="PJQM01002945">
    <property type="protein sequence ID" value="RCH91758.1"/>
    <property type="molecule type" value="Genomic_DNA"/>
</dbReference>
<sequence length="141" mass="15632">MPILNRKVTGGRSFIVQSIAIVNRRSVISACETANSNQNSTSNNTTILLDFKVGATFGFANCDQAIQAGLVGAACSLFLGSIFMIWNGFITNRWTQSLDENRIGWRAKNSKWNEHLDNMSSIYARDKRNAPTYPQKGPQTI</sequence>
<accession>A0A367JPA6</accession>
<gene>
    <name evidence="2" type="ORF">CU098_006912</name>
</gene>
<keyword evidence="1" id="KW-0472">Membrane</keyword>
<dbReference type="AlphaFoldDB" id="A0A367JPA6"/>
<feature type="transmembrane region" description="Helical" evidence="1">
    <location>
        <begin position="65"/>
        <end position="86"/>
    </location>
</feature>
<dbReference type="OrthoDB" id="2281384at2759"/>
<dbReference type="STRING" id="4846.A0A367JPA6"/>
<keyword evidence="1" id="KW-0812">Transmembrane</keyword>
<reference evidence="2 3" key="1">
    <citation type="journal article" date="2018" name="G3 (Bethesda)">
        <title>Phylogenetic and Phylogenomic Definition of Rhizopus Species.</title>
        <authorList>
            <person name="Gryganskyi A.P."/>
            <person name="Golan J."/>
            <person name="Dolatabadi S."/>
            <person name="Mondo S."/>
            <person name="Robb S."/>
            <person name="Idnurm A."/>
            <person name="Muszewska A."/>
            <person name="Steczkiewicz K."/>
            <person name="Masonjones S."/>
            <person name="Liao H.L."/>
            <person name="Gajdeczka M.T."/>
            <person name="Anike F."/>
            <person name="Vuek A."/>
            <person name="Anishchenko I.M."/>
            <person name="Voigt K."/>
            <person name="de Hoog G.S."/>
            <person name="Smith M.E."/>
            <person name="Heitman J."/>
            <person name="Vilgalys R."/>
            <person name="Stajich J.E."/>
        </authorList>
    </citation>
    <scope>NUCLEOTIDE SEQUENCE [LARGE SCALE GENOMIC DNA]</scope>
    <source>
        <strain evidence="2 3">LSU 92-RS-03</strain>
    </source>
</reference>
<evidence type="ECO:0000313" key="3">
    <source>
        <dbReference type="Proteomes" id="UP000253551"/>
    </source>
</evidence>
<name>A0A367JPA6_RHIST</name>
<evidence type="ECO:0000256" key="1">
    <source>
        <dbReference type="SAM" id="Phobius"/>
    </source>
</evidence>
<evidence type="ECO:0000313" key="2">
    <source>
        <dbReference type="EMBL" id="RCH91758.1"/>
    </source>
</evidence>
<keyword evidence="3" id="KW-1185">Reference proteome</keyword>
<dbReference type="Proteomes" id="UP000253551">
    <property type="component" value="Unassembled WGS sequence"/>
</dbReference>
<protein>
    <submittedName>
        <fullName evidence="2">Uncharacterized protein</fullName>
    </submittedName>
</protein>
<organism evidence="2 3">
    <name type="scientific">Rhizopus stolonifer</name>
    <name type="common">Rhizopus nigricans</name>
    <dbReference type="NCBI Taxonomy" id="4846"/>
    <lineage>
        <taxon>Eukaryota</taxon>
        <taxon>Fungi</taxon>
        <taxon>Fungi incertae sedis</taxon>
        <taxon>Mucoromycota</taxon>
        <taxon>Mucoromycotina</taxon>
        <taxon>Mucoromycetes</taxon>
        <taxon>Mucorales</taxon>
        <taxon>Mucorineae</taxon>
        <taxon>Rhizopodaceae</taxon>
        <taxon>Rhizopus</taxon>
    </lineage>
</organism>
<keyword evidence="1" id="KW-1133">Transmembrane helix</keyword>
<comment type="caution">
    <text evidence="2">The sequence shown here is derived from an EMBL/GenBank/DDBJ whole genome shotgun (WGS) entry which is preliminary data.</text>
</comment>